<dbReference type="InterPro" id="IPR001304">
    <property type="entry name" value="C-type_lectin-like"/>
</dbReference>
<dbReference type="InterPro" id="IPR016187">
    <property type="entry name" value="CTDL_fold"/>
</dbReference>
<dbReference type="InterPro" id="IPR050111">
    <property type="entry name" value="C-type_lectin/snaclec_domain"/>
</dbReference>
<keyword evidence="1" id="KW-0812">Transmembrane</keyword>
<proteinExistence type="predicted"/>
<dbReference type="AlphaFoldDB" id="A0A8W8M3B7"/>
<evidence type="ECO:0000313" key="3">
    <source>
        <dbReference type="EnsemblMetazoa" id="G31442.3:cds"/>
    </source>
</evidence>
<dbReference type="Pfam" id="PF00059">
    <property type="entry name" value="Lectin_C"/>
    <property type="match status" value="1"/>
</dbReference>
<dbReference type="SMART" id="SM00034">
    <property type="entry name" value="CLECT"/>
    <property type="match status" value="1"/>
</dbReference>
<dbReference type="Gene3D" id="3.10.100.10">
    <property type="entry name" value="Mannose-Binding Protein A, subunit A"/>
    <property type="match status" value="1"/>
</dbReference>
<organism evidence="3 4">
    <name type="scientific">Magallana gigas</name>
    <name type="common">Pacific oyster</name>
    <name type="synonym">Crassostrea gigas</name>
    <dbReference type="NCBI Taxonomy" id="29159"/>
    <lineage>
        <taxon>Eukaryota</taxon>
        <taxon>Metazoa</taxon>
        <taxon>Spiralia</taxon>
        <taxon>Lophotrochozoa</taxon>
        <taxon>Mollusca</taxon>
        <taxon>Bivalvia</taxon>
        <taxon>Autobranchia</taxon>
        <taxon>Pteriomorphia</taxon>
        <taxon>Ostreida</taxon>
        <taxon>Ostreoidea</taxon>
        <taxon>Ostreidae</taxon>
        <taxon>Magallana</taxon>
    </lineage>
</organism>
<dbReference type="PROSITE" id="PS50041">
    <property type="entry name" value="C_TYPE_LECTIN_2"/>
    <property type="match status" value="1"/>
</dbReference>
<dbReference type="SUPFAM" id="SSF56436">
    <property type="entry name" value="C-type lectin-like"/>
    <property type="match status" value="1"/>
</dbReference>
<keyword evidence="4" id="KW-1185">Reference proteome</keyword>
<feature type="domain" description="C-type lectin" evidence="2">
    <location>
        <begin position="155"/>
        <end position="275"/>
    </location>
</feature>
<dbReference type="EnsemblMetazoa" id="G31442.3">
    <property type="protein sequence ID" value="G31442.3:cds"/>
    <property type="gene ID" value="G31442"/>
</dbReference>
<reference evidence="3" key="1">
    <citation type="submission" date="2022-08" db="UniProtKB">
        <authorList>
            <consortium name="EnsemblMetazoa"/>
        </authorList>
    </citation>
    <scope>IDENTIFICATION</scope>
    <source>
        <strain evidence="3">05x7-T-G4-1.051#20</strain>
    </source>
</reference>
<dbReference type="Proteomes" id="UP000005408">
    <property type="component" value="Unassembled WGS sequence"/>
</dbReference>
<sequence length="276" mass="31448">MVPQTNHRHPCVFLAVNIYCLLVFGNAASSLHVEHGFERRADFDGATALTRTILLNVSSPSLIAATSICSILSQAVALLYHRELKQCYCLDERILPWSLRISSDLSWMYYEKPGYIFHAVYVLSRRSATHFHYQHIPCFILVPSNSGCPRAMEPYNGHLYCFHLRTASLGHAKSNCSSIGGYLLEIESSAENRWLSQRMYFFYYNQGAWGSWWTGGNDVAKEGKYKWGTSGRDIVYTNWVSPEPNGGTNENCITVDYRGDWATVRCGRYFLYVCEV</sequence>
<evidence type="ECO:0000313" key="4">
    <source>
        <dbReference type="Proteomes" id="UP000005408"/>
    </source>
</evidence>
<name>A0A8W8M3B7_MAGGI</name>
<evidence type="ECO:0000259" key="2">
    <source>
        <dbReference type="PROSITE" id="PS50041"/>
    </source>
</evidence>
<dbReference type="CDD" id="cd00037">
    <property type="entry name" value="CLECT"/>
    <property type="match status" value="1"/>
</dbReference>
<dbReference type="PANTHER" id="PTHR22803">
    <property type="entry name" value="MANNOSE, PHOSPHOLIPASE, LECTIN RECEPTOR RELATED"/>
    <property type="match status" value="1"/>
</dbReference>
<protein>
    <recommendedName>
        <fullName evidence="2">C-type lectin domain-containing protein</fullName>
    </recommendedName>
</protein>
<keyword evidence="1" id="KW-1133">Transmembrane helix</keyword>
<keyword evidence="1" id="KW-0472">Membrane</keyword>
<dbReference type="InterPro" id="IPR016186">
    <property type="entry name" value="C-type_lectin-like/link_sf"/>
</dbReference>
<evidence type="ECO:0000256" key="1">
    <source>
        <dbReference type="SAM" id="Phobius"/>
    </source>
</evidence>
<feature type="transmembrane region" description="Helical" evidence="1">
    <location>
        <begin position="12"/>
        <end position="33"/>
    </location>
</feature>
<accession>A0A8W8M3B7</accession>